<keyword evidence="2" id="KW-1185">Reference proteome</keyword>
<comment type="caution">
    <text evidence="1">The sequence shown here is derived from an EMBL/GenBank/DDBJ whole genome shotgun (WGS) entry which is preliminary data.</text>
</comment>
<gene>
    <name evidence="1" type="ORF">AVEN_40222_1</name>
</gene>
<name>A0A4Y2VFL7_ARAVE</name>
<sequence>MVNDCRVQRSARFDEWFYKRQTLLQKEPAEVVSFRFSHILHDKGVIPPHGNWAPWAGVGPPQVLRFLLQSESKTAERRKVSNSSWSIPLAYHAQYGGFIIRCIMKKPSIHFRPIETKILYKSARMV</sequence>
<accession>A0A4Y2VFL7</accession>
<dbReference type="Proteomes" id="UP000499080">
    <property type="component" value="Unassembled WGS sequence"/>
</dbReference>
<proteinExistence type="predicted"/>
<dbReference type="EMBL" id="BGPR01047077">
    <property type="protein sequence ID" value="GBO24083.1"/>
    <property type="molecule type" value="Genomic_DNA"/>
</dbReference>
<protein>
    <submittedName>
        <fullName evidence="1">Uncharacterized protein</fullName>
    </submittedName>
</protein>
<dbReference type="AlphaFoldDB" id="A0A4Y2VFL7"/>
<reference evidence="1 2" key="1">
    <citation type="journal article" date="2019" name="Sci. Rep.">
        <title>Orb-weaving spider Araneus ventricosus genome elucidates the spidroin gene catalogue.</title>
        <authorList>
            <person name="Kono N."/>
            <person name="Nakamura H."/>
            <person name="Ohtoshi R."/>
            <person name="Moran D.A.P."/>
            <person name="Shinohara A."/>
            <person name="Yoshida Y."/>
            <person name="Fujiwara M."/>
            <person name="Mori M."/>
            <person name="Tomita M."/>
            <person name="Arakawa K."/>
        </authorList>
    </citation>
    <scope>NUCLEOTIDE SEQUENCE [LARGE SCALE GENOMIC DNA]</scope>
</reference>
<organism evidence="1 2">
    <name type="scientific">Araneus ventricosus</name>
    <name type="common">Orbweaver spider</name>
    <name type="synonym">Epeira ventricosa</name>
    <dbReference type="NCBI Taxonomy" id="182803"/>
    <lineage>
        <taxon>Eukaryota</taxon>
        <taxon>Metazoa</taxon>
        <taxon>Ecdysozoa</taxon>
        <taxon>Arthropoda</taxon>
        <taxon>Chelicerata</taxon>
        <taxon>Arachnida</taxon>
        <taxon>Araneae</taxon>
        <taxon>Araneomorphae</taxon>
        <taxon>Entelegynae</taxon>
        <taxon>Araneoidea</taxon>
        <taxon>Araneidae</taxon>
        <taxon>Araneus</taxon>
    </lineage>
</organism>
<evidence type="ECO:0000313" key="2">
    <source>
        <dbReference type="Proteomes" id="UP000499080"/>
    </source>
</evidence>
<evidence type="ECO:0000313" key="1">
    <source>
        <dbReference type="EMBL" id="GBO24083.1"/>
    </source>
</evidence>